<dbReference type="AlphaFoldDB" id="A0A5E6R4F9"/>
<reference evidence="1" key="1">
    <citation type="submission" date="2019-09" db="EMBL/GenBank/DDBJ databases">
        <authorList>
            <person name="Chandra G."/>
            <person name="Truman W A."/>
        </authorList>
    </citation>
    <scope>NUCLEOTIDE SEQUENCE</scope>
    <source>
        <strain evidence="1">PS683</strain>
    </source>
</reference>
<dbReference type="EMBL" id="LR700641">
    <property type="protein sequence ID" value="VVM12953.1"/>
    <property type="molecule type" value="Genomic_DNA"/>
</dbReference>
<proteinExistence type="predicted"/>
<name>A0A5E6R4F9_PSEFL</name>
<protein>
    <submittedName>
        <fullName evidence="1">Uncharacterized protein</fullName>
    </submittedName>
</protein>
<evidence type="ECO:0000313" key="1">
    <source>
        <dbReference type="EMBL" id="VVM12953.1"/>
    </source>
</evidence>
<organism evidence="1">
    <name type="scientific">Pseudomonas fluorescens</name>
    <dbReference type="NCBI Taxonomy" id="294"/>
    <lineage>
        <taxon>Bacteria</taxon>
        <taxon>Pseudomonadati</taxon>
        <taxon>Pseudomonadota</taxon>
        <taxon>Gammaproteobacteria</taxon>
        <taxon>Pseudomonadales</taxon>
        <taxon>Pseudomonadaceae</taxon>
        <taxon>Pseudomonas</taxon>
    </lineage>
</organism>
<accession>A0A5E6R4F9</accession>
<sequence length="60" mass="6800">MVRPCVLYCIYKQYSRNCVMTGKIIDLEQIRALKEAGIEWGPGPFIAMANLMMSNQNSSD</sequence>
<gene>
    <name evidence="1" type="ORF">PS683_01246</name>
</gene>